<feature type="compositionally biased region" description="Basic and acidic residues" evidence="1">
    <location>
        <begin position="52"/>
        <end position="67"/>
    </location>
</feature>
<evidence type="ECO:0000313" key="4">
    <source>
        <dbReference type="Proteomes" id="UP000219050"/>
    </source>
</evidence>
<name>A0A291LW72_9RHOB</name>
<proteinExistence type="predicted"/>
<gene>
    <name evidence="3" type="ORF">CBW24_01075</name>
</gene>
<feature type="signal peptide" evidence="2">
    <location>
        <begin position="1"/>
        <end position="30"/>
    </location>
</feature>
<protein>
    <submittedName>
        <fullName evidence="3">Uncharacterized protein</fullName>
    </submittedName>
</protein>
<keyword evidence="2" id="KW-0732">Signal</keyword>
<accession>A0A291LW72</accession>
<feature type="chain" id="PRO_5013127031" evidence="2">
    <location>
        <begin position="31"/>
        <end position="165"/>
    </location>
</feature>
<dbReference type="KEGG" id="cmag:CBW24_01075"/>
<feature type="region of interest" description="Disordered" evidence="1">
    <location>
        <begin position="50"/>
        <end position="99"/>
    </location>
</feature>
<organism evidence="3 4">
    <name type="scientific">Pacificitalea manganoxidans</name>
    <dbReference type="NCBI Taxonomy" id="1411902"/>
    <lineage>
        <taxon>Bacteria</taxon>
        <taxon>Pseudomonadati</taxon>
        <taxon>Pseudomonadota</taxon>
        <taxon>Alphaproteobacteria</taxon>
        <taxon>Rhodobacterales</taxon>
        <taxon>Paracoccaceae</taxon>
        <taxon>Pacificitalea</taxon>
    </lineage>
</organism>
<dbReference type="EMBL" id="CP021404">
    <property type="protein sequence ID" value="ATI40738.1"/>
    <property type="molecule type" value="Genomic_DNA"/>
</dbReference>
<sequence length="165" mass="18993">MFKRILRPVTGAALAITVALTGWGASTAPAAALTTDELIRLMAGAAIVQSAERARDTRQDDRRHWQQTDRYNNRGNDYGRWDQDGRRRDHPATPSRNRKVLPASCRIVLDTRNGTRRYFAERCLQRQTDLRSLPRECQRYVRLNRGTIRAYEQGCMKDRGYKVKG</sequence>
<keyword evidence="4" id="KW-1185">Reference proteome</keyword>
<reference evidence="3 4" key="1">
    <citation type="submission" date="2017-05" db="EMBL/GenBank/DDBJ databases">
        <title>Comparative genomic and metabolic analysis of manganese-oxidizing mechanisms in Celeribater manganoxidans DY25T: its adaption to the environment of polymetallic nodule.</title>
        <authorList>
            <person name="Wang X."/>
        </authorList>
    </citation>
    <scope>NUCLEOTIDE SEQUENCE [LARGE SCALE GENOMIC DNA]</scope>
    <source>
        <strain evidence="3 4">DY25</strain>
    </source>
</reference>
<evidence type="ECO:0000256" key="1">
    <source>
        <dbReference type="SAM" id="MobiDB-lite"/>
    </source>
</evidence>
<dbReference type="OrthoDB" id="7876829at2"/>
<dbReference type="AlphaFoldDB" id="A0A291LW72"/>
<feature type="compositionally biased region" description="Basic and acidic residues" evidence="1">
    <location>
        <begin position="77"/>
        <end position="91"/>
    </location>
</feature>
<evidence type="ECO:0000256" key="2">
    <source>
        <dbReference type="SAM" id="SignalP"/>
    </source>
</evidence>
<dbReference type="Proteomes" id="UP000219050">
    <property type="component" value="Chromosome"/>
</dbReference>
<dbReference type="RefSeq" id="WP_097372390.1">
    <property type="nucleotide sequence ID" value="NZ_CP021404.1"/>
</dbReference>
<evidence type="ECO:0000313" key="3">
    <source>
        <dbReference type="EMBL" id="ATI40738.1"/>
    </source>
</evidence>